<dbReference type="SUPFAM" id="SSF47090">
    <property type="entry name" value="PGBD-like"/>
    <property type="match status" value="2"/>
</dbReference>
<keyword evidence="3" id="KW-1185">Reference proteome</keyword>
<gene>
    <name evidence="2" type="ORF">GCM10009759_73470</name>
</gene>
<feature type="region of interest" description="Disordered" evidence="1">
    <location>
        <begin position="64"/>
        <end position="89"/>
    </location>
</feature>
<dbReference type="Proteomes" id="UP001500897">
    <property type="component" value="Unassembled WGS sequence"/>
</dbReference>
<name>A0ABP5JX78_9ACTN</name>
<comment type="caution">
    <text evidence="2">The sequence shown here is derived from an EMBL/GenBank/DDBJ whole genome shotgun (WGS) entry which is preliminary data.</text>
</comment>
<proteinExistence type="predicted"/>
<accession>A0ABP5JX78</accession>
<dbReference type="InterPro" id="IPR036366">
    <property type="entry name" value="PGBDSf"/>
</dbReference>
<dbReference type="InterPro" id="IPR036365">
    <property type="entry name" value="PGBD-like_sf"/>
</dbReference>
<dbReference type="Gene3D" id="3.90.1720.10">
    <property type="entry name" value="endopeptidase domain like (from Nostoc punctiforme)"/>
    <property type="match status" value="1"/>
</dbReference>
<sequence>MLMEFSDVEPDDSCACGGCADRRRARLHAVRSPRRRPLGARRAAFLLAAAGSVLGGSAAAPAAAAPRTDSSPLIPDSPQGEVAGPYGADPAAHRSIAAQPATTRAEILRRAQTWVDQKVPYSMNKYWSDGYRQDCSGFVSMAWGLGSSQTTWTLPDFADRITKDDLQPGDALVYNNPKDPEGGSHTVLFGGWVDAARTKYTALEQTRPGTTKRSTPYAYWSNASGYLPYRYKGLSQPMPAPDSDAFPGADKFGPGQVNPYVTRLGKMLVERGGGRFYREGPSPDWGEADRKATEAFQLAQGWRGTEADGYPGKDTWDYLVHHKGKDIPPATAPTPATPADPGAPKPPPPAQAPAPAFPGADRFGPGQVNDDVLLLGRQLVAKGFGAAYREGPSRDWGEADRRGVAAFRRARGWSGAEADGYPGPHTWKLLFS</sequence>
<reference evidence="3" key="1">
    <citation type="journal article" date="2019" name="Int. J. Syst. Evol. Microbiol.">
        <title>The Global Catalogue of Microorganisms (GCM) 10K type strain sequencing project: providing services to taxonomists for standard genome sequencing and annotation.</title>
        <authorList>
            <consortium name="The Broad Institute Genomics Platform"/>
            <consortium name="The Broad Institute Genome Sequencing Center for Infectious Disease"/>
            <person name="Wu L."/>
            <person name="Ma J."/>
        </authorList>
    </citation>
    <scope>NUCLEOTIDE SEQUENCE [LARGE SCALE GENOMIC DNA]</scope>
    <source>
        <strain evidence="3">JCM 14559</strain>
    </source>
</reference>
<dbReference type="Gene3D" id="1.10.101.10">
    <property type="entry name" value="PGBD-like superfamily/PGBD"/>
    <property type="match status" value="2"/>
</dbReference>
<dbReference type="SUPFAM" id="SSF54001">
    <property type="entry name" value="Cysteine proteinases"/>
    <property type="match status" value="1"/>
</dbReference>
<dbReference type="EMBL" id="BAAANS010000088">
    <property type="protein sequence ID" value="GAA2122792.1"/>
    <property type="molecule type" value="Genomic_DNA"/>
</dbReference>
<protein>
    <recommendedName>
        <fullName evidence="4">Cell wall-associated NlpC family hydrolase</fullName>
    </recommendedName>
</protein>
<organism evidence="2 3">
    <name type="scientific">Kitasatospora saccharophila</name>
    <dbReference type="NCBI Taxonomy" id="407973"/>
    <lineage>
        <taxon>Bacteria</taxon>
        <taxon>Bacillati</taxon>
        <taxon>Actinomycetota</taxon>
        <taxon>Actinomycetes</taxon>
        <taxon>Kitasatosporales</taxon>
        <taxon>Streptomycetaceae</taxon>
        <taxon>Kitasatospora</taxon>
    </lineage>
</organism>
<feature type="compositionally biased region" description="Pro residues" evidence="1">
    <location>
        <begin position="330"/>
        <end position="356"/>
    </location>
</feature>
<evidence type="ECO:0000313" key="3">
    <source>
        <dbReference type="Proteomes" id="UP001500897"/>
    </source>
</evidence>
<dbReference type="InterPro" id="IPR047763">
    <property type="entry name" value="PG_bind_dom_phiBT1-type"/>
</dbReference>
<feature type="region of interest" description="Disordered" evidence="1">
    <location>
        <begin position="324"/>
        <end position="365"/>
    </location>
</feature>
<evidence type="ECO:0008006" key="4">
    <source>
        <dbReference type="Google" id="ProtNLM"/>
    </source>
</evidence>
<evidence type="ECO:0000313" key="2">
    <source>
        <dbReference type="EMBL" id="GAA2122792.1"/>
    </source>
</evidence>
<dbReference type="InterPro" id="IPR038765">
    <property type="entry name" value="Papain-like_cys_pep_sf"/>
</dbReference>
<dbReference type="NCBIfam" id="NF038080">
    <property type="entry name" value="PG_bind_siph"/>
    <property type="match status" value="2"/>
</dbReference>
<evidence type="ECO:0000256" key="1">
    <source>
        <dbReference type="SAM" id="MobiDB-lite"/>
    </source>
</evidence>